<gene>
    <name evidence="1" type="ORF">SNE40_018522</name>
</gene>
<sequence length="87" mass="9952">MAATEVDHEDEEHIIIPGAWRHEPRWKDVPRPAARGRATVDARRQREHVKDYFISPVGAGNWQQKMVGPVLPGAVEERRESEADDED</sequence>
<name>A0AAN8J583_PATCE</name>
<dbReference type="AlphaFoldDB" id="A0AAN8J583"/>
<evidence type="ECO:0000313" key="1">
    <source>
        <dbReference type="EMBL" id="KAK6170034.1"/>
    </source>
</evidence>
<proteinExistence type="predicted"/>
<organism evidence="1 2">
    <name type="scientific">Patella caerulea</name>
    <name type="common">Rayed Mediterranean limpet</name>
    <dbReference type="NCBI Taxonomy" id="87958"/>
    <lineage>
        <taxon>Eukaryota</taxon>
        <taxon>Metazoa</taxon>
        <taxon>Spiralia</taxon>
        <taxon>Lophotrochozoa</taxon>
        <taxon>Mollusca</taxon>
        <taxon>Gastropoda</taxon>
        <taxon>Patellogastropoda</taxon>
        <taxon>Patelloidea</taxon>
        <taxon>Patellidae</taxon>
        <taxon>Patella</taxon>
    </lineage>
</organism>
<protein>
    <submittedName>
        <fullName evidence="1">Uncharacterized protein</fullName>
    </submittedName>
</protein>
<dbReference type="EMBL" id="JAZGQO010000014">
    <property type="protein sequence ID" value="KAK6170034.1"/>
    <property type="molecule type" value="Genomic_DNA"/>
</dbReference>
<reference evidence="1 2" key="1">
    <citation type="submission" date="2024-01" db="EMBL/GenBank/DDBJ databases">
        <title>The genome of the rayed Mediterranean limpet Patella caerulea (Linnaeus, 1758).</title>
        <authorList>
            <person name="Anh-Thu Weber A."/>
            <person name="Halstead-Nussloch G."/>
        </authorList>
    </citation>
    <scope>NUCLEOTIDE SEQUENCE [LARGE SCALE GENOMIC DNA]</scope>
    <source>
        <strain evidence="1">AATW-2023a</strain>
        <tissue evidence="1">Whole specimen</tissue>
    </source>
</reference>
<evidence type="ECO:0000313" key="2">
    <source>
        <dbReference type="Proteomes" id="UP001347796"/>
    </source>
</evidence>
<keyword evidence="2" id="KW-1185">Reference proteome</keyword>
<comment type="caution">
    <text evidence="1">The sequence shown here is derived from an EMBL/GenBank/DDBJ whole genome shotgun (WGS) entry which is preliminary data.</text>
</comment>
<accession>A0AAN8J583</accession>
<dbReference type="Proteomes" id="UP001347796">
    <property type="component" value="Unassembled WGS sequence"/>
</dbReference>